<evidence type="ECO:0000313" key="2">
    <source>
        <dbReference type="Proteomes" id="UP001187192"/>
    </source>
</evidence>
<sequence length="101" mass="11723">MTRIPRSENNKADALARLASKNDMDGLISFLIERLDQLSIKREEQVCYSENAAAWMDPIVEYLTTARLPENREEVRRVKNTSARYNLINGKLYHRGHSVPY</sequence>
<accession>A0AA88E119</accession>
<gene>
    <name evidence="1" type="ORF">TIFTF001_032921</name>
</gene>
<dbReference type="Proteomes" id="UP001187192">
    <property type="component" value="Unassembled WGS sequence"/>
</dbReference>
<evidence type="ECO:0008006" key="3">
    <source>
        <dbReference type="Google" id="ProtNLM"/>
    </source>
</evidence>
<dbReference type="PANTHER" id="PTHR48475:SF2">
    <property type="entry name" value="RIBONUCLEASE H"/>
    <property type="match status" value="1"/>
</dbReference>
<dbReference type="EMBL" id="BTGU01000160">
    <property type="protein sequence ID" value="GMN63826.1"/>
    <property type="molecule type" value="Genomic_DNA"/>
</dbReference>
<dbReference type="AlphaFoldDB" id="A0AA88E119"/>
<evidence type="ECO:0000313" key="1">
    <source>
        <dbReference type="EMBL" id="GMN63826.1"/>
    </source>
</evidence>
<protein>
    <recommendedName>
        <fullName evidence="3">Reverse transcriptase domain-containing protein</fullName>
    </recommendedName>
</protein>
<comment type="caution">
    <text evidence="1">The sequence shown here is derived from an EMBL/GenBank/DDBJ whole genome shotgun (WGS) entry which is preliminary data.</text>
</comment>
<organism evidence="1 2">
    <name type="scientific">Ficus carica</name>
    <name type="common">Common fig</name>
    <dbReference type="NCBI Taxonomy" id="3494"/>
    <lineage>
        <taxon>Eukaryota</taxon>
        <taxon>Viridiplantae</taxon>
        <taxon>Streptophyta</taxon>
        <taxon>Embryophyta</taxon>
        <taxon>Tracheophyta</taxon>
        <taxon>Spermatophyta</taxon>
        <taxon>Magnoliopsida</taxon>
        <taxon>eudicotyledons</taxon>
        <taxon>Gunneridae</taxon>
        <taxon>Pentapetalae</taxon>
        <taxon>rosids</taxon>
        <taxon>fabids</taxon>
        <taxon>Rosales</taxon>
        <taxon>Moraceae</taxon>
        <taxon>Ficeae</taxon>
        <taxon>Ficus</taxon>
    </lineage>
</organism>
<keyword evidence="2" id="KW-1185">Reference proteome</keyword>
<reference evidence="1" key="1">
    <citation type="submission" date="2023-07" db="EMBL/GenBank/DDBJ databases">
        <title>draft genome sequence of fig (Ficus carica).</title>
        <authorList>
            <person name="Takahashi T."/>
            <person name="Nishimura K."/>
        </authorList>
    </citation>
    <scope>NUCLEOTIDE SEQUENCE</scope>
</reference>
<name>A0AA88E119_FICCA</name>
<dbReference type="PANTHER" id="PTHR48475">
    <property type="entry name" value="RIBONUCLEASE H"/>
    <property type="match status" value="1"/>
</dbReference>
<proteinExistence type="predicted"/>